<feature type="compositionally biased region" description="Low complexity" evidence="2">
    <location>
        <begin position="1944"/>
        <end position="1960"/>
    </location>
</feature>
<reference evidence="4" key="1">
    <citation type="submission" date="2021-01" db="EMBL/GenBank/DDBJ databases">
        <authorList>
            <person name="Corre E."/>
            <person name="Pelletier E."/>
            <person name="Niang G."/>
            <person name="Scheremetjew M."/>
            <person name="Finn R."/>
            <person name="Kale V."/>
            <person name="Holt S."/>
            <person name="Cochrane G."/>
            <person name="Meng A."/>
            <person name="Brown T."/>
            <person name="Cohen L."/>
        </authorList>
    </citation>
    <scope>NUCLEOTIDE SEQUENCE</scope>
    <source>
        <strain evidence="4">CCMP 769</strain>
    </source>
</reference>
<organism evidence="4">
    <name type="scientific">Rhodosorus marinus</name>
    <dbReference type="NCBI Taxonomy" id="101924"/>
    <lineage>
        <taxon>Eukaryota</taxon>
        <taxon>Rhodophyta</taxon>
        <taxon>Stylonematophyceae</taxon>
        <taxon>Stylonematales</taxon>
        <taxon>Stylonemataceae</taxon>
        <taxon>Rhodosorus</taxon>
    </lineage>
</organism>
<evidence type="ECO:0000256" key="1">
    <source>
        <dbReference type="ARBA" id="ARBA00006545"/>
    </source>
</evidence>
<dbReference type="PANTHER" id="PTHR16166:SF93">
    <property type="entry name" value="INTERMEMBRANE LIPID TRANSFER PROTEIN VPS13"/>
    <property type="match status" value="1"/>
</dbReference>
<dbReference type="InterPro" id="IPR026847">
    <property type="entry name" value="VPS13"/>
</dbReference>
<name>A0A7S2ZI86_9RHOD</name>
<dbReference type="InterPro" id="IPR009543">
    <property type="entry name" value="VPS13_VAB"/>
</dbReference>
<accession>A0A7S2ZI86</accession>
<feature type="region of interest" description="Disordered" evidence="2">
    <location>
        <begin position="1918"/>
        <end position="2004"/>
    </location>
</feature>
<dbReference type="Pfam" id="PF25036">
    <property type="entry name" value="VPS13_VAB"/>
    <property type="match status" value="1"/>
</dbReference>
<evidence type="ECO:0000259" key="3">
    <source>
        <dbReference type="Pfam" id="PF25036"/>
    </source>
</evidence>
<evidence type="ECO:0000256" key="2">
    <source>
        <dbReference type="SAM" id="MobiDB-lite"/>
    </source>
</evidence>
<dbReference type="GO" id="GO:0006623">
    <property type="term" value="P:protein targeting to vacuole"/>
    <property type="evidence" value="ECO:0007669"/>
    <property type="project" value="TreeGrafter"/>
</dbReference>
<comment type="similarity">
    <text evidence="1">Belongs to the VPS13 family.</text>
</comment>
<evidence type="ECO:0000313" key="4">
    <source>
        <dbReference type="EMBL" id="CAE0040443.1"/>
    </source>
</evidence>
<dbReference type="PANTHER" id="PTHR16166">
    <property type="entry name" value="VACUOLAR PROTEIN SORTING-ASSOCIATED PROTEIN VPS13"/>
    <property type="match status" value="1"/>
</dbReference>
<feature type="compositionally biased region" description="Polar residues" evidence="2">
    <location>
        <begin position="1961"/>
        <end position="1982"/>
    </location>
</feature>
<dbReference type="GO" id="GO:0045053">
    <property type="term" value="P:protein retention in Golgi apparatus"/>
    <property type="evidence" value="ECO:0007669"/>
    <property type="project" value="TreeGrafter"/>
</dbReference>
<proteinExistence type="inferred from homology"/>
<gene>
    <name evidence="4" type="ORF">RMAR00112_LOCUS8407</name>
</gene>
<feature type="compositionally biased region" description="Polar residues" evidence="2">
    <location>
        <begin position="1989"/>
        <end position="2004"/>
    </location>
</feature>
<dbReference type="Gene3D" id="2.60.270.50">
    <property type="match status" value="1"/>
</dbReference>
<sequence length="2387" mass="264185">MVQQRGVLLVRTNFDGLSVLLTSRGSGDLALLQVGQCSTNVEMFKSGAIAARGQLDNLHVKNLTTKLEDHQAVVLYRRDPEANDSLSFTVSDTNLEKVILKGQFRSLRIVHTSKFWSQLRSYVRCIQHELSEIGAGSPDFQIVDVITDEIEASKKNIPNFEVNFDFHNVTVLLPRNSTNASEGVLIKLGWLWVRNHPASEGYHFAFDVGADDMAVYVLYPHPDRGGKTLSEIVSMDYSRPSLEKAKAFLKVDWWRQSYGERDDGVFLTIDDIDPHQRLPTLRARWTAPEQLDLQLCEAQYTQLYCVLSENFSEPTIDMKGGMDDQEEMMLNLETSDKIPEETPFIQSLFEIRNLQLTVSAGANLGDNLAVLRATFTDVGGSLAIWPDKFLTANVNGRFSSLEDRRKGKSKRRLVMTQGDSTRSKESLLKFGCRQPYLGKLTVEMSASELSVVVVPELVLQVAKLRPPFVPYLATSKPVMETPYAGLHISFDLPNFEVVLYAEQTEADNRSVVLRGGLNLLSDTSSLSFDRKIRVSTKGLQLFVSNGGDESSGRGGISPGLKTPLLFPADVGIDIEMSDVQNRLLLLSVSCDSVLCRIAVEDANLIVAVVNRMVNSFSVLGSRDLGQSSSASENRSIRLYISVAAARILITSEHSEQYLPILEAKMQGSTIRASLSSILYFHTELSIGLFDSSKGWWVPGLEPSSLELTATTQSGKRAVLVQSDRELMVNVTPMTINGSVRIFRALRTAIENIVRGKLEDPTMNDVDRPSAAAYCVRNRTGQDINILPSREEETVTIKSGEEYHVMISKSQLMVGESFGTELRGGIFRCVIQVEGFKPTLLSAAEEGLQIVKLVKDSPDALIQLHPLVWEVSMRNGIPVATARSLHRLENRLQVPLEIKSSVSEESSRPEAIVPDQIWEVPLAMADADFVLRPKLPVGGQYLWSESFRMTQLLALSLAEDRSHTRLIKGANRGDNVRLQHSLQKDAAGSETHAQANFNAPASAQKTILTCCSKEPAEQNFNLVLNRIVRDSTDSSTFGFSRQMLDVRACPPLTIINRLPRPLRLQLQPGAGEGDSDIVAELDKYERVCFHAVDPDPVSIALKVAFSNDILSADATSSAFPFGAKVTVQMKTDKKPSEVPIYGCKPMESPVQLDIHEEGYGRTLIAFAPYWTSNDSDVDLEVQTWSPESGPPDSRSGTTILPARSTESKDCGHFFAFKGPFISFRAVGGTRTRPQTINLASVHDVIDLKVPGYSLKLLVRTQGKHTSTNTVLLRIVNALWIENTSNRDFEWCDSSFMTTQGMVPRDHVSILKPGQLSTIHSRNPSTEACVFVRLTSQRGSSEWFWSHAVPVTLDDVLPVKMYNPKTGEQYIASATTKLGATHIPKLVMHAENLDRAPYLIRNRCRNHRIAYNQLGYEGRVWLLRPFQSARYSWDFPPSLARQRREVTTIPSLVVRIVRGGDTSQEDAKTSFELSIDEVKSEQISFGNGPLFVTVEVERSCKIVTFADEEATSTGEEENGSESSSAFVPWDSFIGQGFSSFSRDDEGIRWGRKPESHHTVEKPVSKVPSGAGDWHGGPAHVEEQDLSAKLVVVMPRIGISFVDLTPVEIMYARVVNLLLIVHLERNKGELDLDFNIGDLQIDNQLLDAKHYDILRASSSPAVDNVPTTLARKEIEEPAEQIDSTLEEGLSEQVGSGIPGVERGPSDTLVNGGSDGRPVMLRVKFCCELNLKELTVKVVNELRVVLQSVHLRVDEDIVLHLRQFLYAALGINEPRSFEDLVEDIQSDLLELYEEGSTEQRTRRIYFKNLNVDATQVTLSISASPASLWTLTSSNRSQFFALARSMIALVGNVEDAEFQFQSLQARHLFTTLDGLQNMSSKFYFEQLQGQGFKLLTSSNLLSRPAAVIDLITSSAQGLFAENKRSKTADEGPLQPSASDRATPRGTEVSSPERCSGSEPGSSSLSKAQTVRNSSDATLQGEPLNSASRFAAGSSVGTKGTSDAELTSPTQLVGGKINDLLKGTPNEIRLELTSQGANRRPSGRWMRPPRSFPGHRLIRYDLRRAFAHILFSSLGYREHVISWLVLTDSQPNEDGVWELWEVLRDTIREGVGTAGVPVAVPGPDGGIESEDDEQGKKQVLALISSFRVVIVRLPKGLVWACPIDNIHELKKSEEEEDVLLIGVRPSRSSQQVFWPAIVCGSVASRELFMELLSSVKRMRNQWQDDVILGPIIRENRSPSVSSAVAYENRRLEEILYVAQNSPQRDESSHRSVQFVIANNLEEDLTLNGSELKSGVWRREPPATIASNSADFFESDGGRELTADVHGSVSYRATSTMAEVRFTFVNLFLAPNSFFSRCSPSISIMTGDHSHTNDHVLKVFFVSAGTVVDSTSGP</sequence>
<protein>
    <recommendedName>
        <fullName evidence="3">Vacuolar protein sorting-associated protein 13 VPS13 adaptor binding domain-containing protein</fullName>
    </recommendedName>
</protein>
<feature type="domain" description="Vacuolar protein sorting-associated protein 13 VPS13 adaptor binding" evidence="3">
    <location>
        <begin position="864"/>
        <end position="1182"/>
    </location>
</feature>
<dbReference type="EMBL" id="HBHW01010991">
    <property type="protein sequence ID" value="CAE0040443.1"/>
    <property type="molecule type" value="Transcribed_RNA"/>
</dbReference>